<dbReference type="SUPFAM" id="SSF159941">
    <property type="entry name" value="MM3350-like"/>
    <property type="match status" value="1"/>
</dbReference>
<dbReference type="EMBL" id="NHMK01000009">
    <property type="protein sequence ID" value="OWL97595.1"/>
    <property type="molecule type" value="Genomic_DNA"/>
</dbReference>
<accession>A0A246BPL2</accession>
<reference evidence="1 2" key="1">
    <citation type="submission" date="2017-05" db="EMBL/GenBank/DDBJ databases">
        <title>De novo genome assembly of Deniococcus indicus strain DR1.</title>
        <authorList>
            <person name="Chauhan D."/>
            <person name="Yennamalli R.M."/>
            <person name="Priyadarshini R."/>
        </authorList>
    </citation>
    <scope>NUCLEOTIDE SEQUENCE [LARGE SCALE GENOMIC DNA]</scope>
    <source>
        <strain evidence="1 2">DR1</strain>
    </source>
</reference>
<organism evidence="1 2">
    <name type="scientific">Deinococcus indicus</name>
    <dbReference type="NCBI Taxonomy" id="223556"/>
    <lineage>
        <taxon>Bacteria</taxon>
        <taxon>Thermotogati</taxon>
        <taxon>Deinococcota</taxon>
        <taxon>Deinococci</taxon>
        <taxon>Deinococcales</taxon>
        <taxon>Deinococcaceae</taxon>
        <taxon>Deinococcus</taxon>
    </lineage>
</organism>
<dbReference type="OrthoDB" id="9814022at2"/>
<dbReference type="RefSeq" id="WP_088247409.1">
    <property type="nucleotide sequence ID" value="NZ_BNAM01000010.1"/>
</dbReference>
<dbReference type="AlphaFoldDB" id="A0A246BPL2"/>
<comment type="caution">
    <text evidence="1">The sequence shown here is derived from an EMBL/GenBank/DDBJ whole genome shotgun (WGS) entry which is preliminary data.</text>
</comment>
<dbReference type="InterPro" id="IPR024047">
    <property type="entry name" value="MM3350-like_sf"/>
</dbReference>
<evidence type="ECO:0000313" key="1">
    <source>
        <dbReference type="EMBL" id="OWL97595.1"/>
    </source>
</evidence>
<gene>
    <name evidence="1" type="ORF">CBQ26_04780</name>
</gene>
<sequence length="298" mass="34116">MTRPRTVLPPVESRLTGVAHPRNQLKRQLKKELATLTAPDTAAMRPGLWLSVTAAPFVLHVAVRDDTTLEDMDAFLREVWMECCGHLSEFESRPTKYETITYRNDSDEDFEDDELDADFDAEGLSDAEYWDEDVEEEPERSDFPVMSDDDWEALRARLSPSAHPERPLTVTVREAMDGVPDLRYEYDMGSTTRCVLKVEAELTLPWPEDRTVRLLARNARPDWVCRECAEPATHQCIMGECWEDGYAKFCAKHARTHPRKAHPREGGDAWMIAPLSNSPRDPCCGYVEHPGSEEDYVW</sequence>
<dbReference type="Proteomes" id="UP000197208">
    <property type="component" value="Unassembled WGS sequence"/>
</dbReference>
<proteinExistence type="predicted"/>
<evidence type="ECO:0000313" key="2">
    <source>
        <dbReference type="Proteomes" id="UP000197208"/>
    </source>
</evidence>
<keyword evidence="2" id="KW-1185">Reference proteome</keyword>
<name>A0A246BPL2_9DEIO</name>
<protein>
    <submittedName>
        <fullName evidence="1">Uncharacterized protein</fullName>
    </submittedName>
</protein>